<accession>A0A0G0B8H1</accession>
<protein>
    <submittedName>
        <fullName evidence="1">Uncharacterized protein</fullName>
    </submittedName>
</protein>
<proteinExistence type="predicted"/>
<comment type="caution">
    <text evidence="1">The sequence shown here is derived from an EMBL/GenBank/DDBJ whole genome shotgun (WGS) entry which is preliminary data.</text>
</comment>
<dbReference type="EMBL" id="LBPY01000022">
    <property type="protein sequence ID" value="KKP65649.1"/>
    <property type="molecule type" value="Genomic_DNA"/>
</dbReference>
<gene>
    <name evidence="1" type="ORF">UR64_C0022G0009</name>
</gene>
<dbReference type="AlphaFoldDB" id="A0A0G0B8H1"/>
<evidence type="ECO:0000313" key="2">
    <source>
        <dbReference type="Proteomes" id="UP000034952"/>
    </source>
</evidence>
<reference evidence="1 2" key="1">
    <citation type="journal article" date="2015" name="Nature">
        <title>rRNA introns, odd ribosomes, and small enigmatic genomes across a large radiation of phyla.</title>
        <authorList>
            <person name="Brown C.T."/>
            <person name="Hug L.A."/>
            <person name="Thomas B.C."/>
            <person name="Sharon I."/>
            <person name="Castelle C.J."/>
            <person name="Singh A."/>
            <person name="Wilkins M.J."/>
            <person name="Williams K.H."/>
            <person name="Banfield J.F."/>
        </authorList>
    </citation>
    <scope>NUCLEOTIDE SEQUENCE [LARGE SCALE GENOMIC DNA]</scope>
</reference>
<dbReference type="Proteomes" id="UP000034952">
    <property type="component" value="Unassembled WGS sequence"/>
</dbReference>
<evidence type="ECO:0000313" key="1">
    <source>
        <dbReference type="EMBL" id="KKP65649.1"/>
    </source>
</evidence>
<organism evidence="1 2">
    <name type="scientific">Candidatus Nomurabacteria bacterium GW2011_GWE1_35_16</name>
    <dbReference type="NCBI Taxonomy" id="1618761"/>
    <lineage>
        <taxon>Bacteria</taxon>
        <taxon>Candidatus Nomuraibacteriota</taxon>
    </lineage>
</organism>
<name>A0A0G0B8H1_9BACT</name>
<sequence length="119" mass="14088">MLYYVRYWAISLVVERWSPKPLVGVRFLHRPQENKQDVILSILDGRIGRRRLTSRVGVERFFSRKIIVTESVITIPPSFAVYFKNFFISFKAFASSDFLVGFIQIVFKSRLNHVFWRLA</sequence>